<comment type="caution">
    <text evidence="1">The sequence shown here is derived from an EMBL/GenBank/DDBJ whole genome shotgun (WGS) entry which is preliminary data.</text>
</comment>
<name>A0ACA9Q5W6_9GLOM</name>
<evidence type="ECO:0000313" key="1">
    <source>
        <dbReference type="EMBL" id="CAG8739022.1"/>
    </source>
</evidence>
<accession>A0ACA9Q5W6</accession>
<dbReference type="EMBL" id="CAJVQC010028248">
    <property type="protein sequence ID" value="CAG8739022.1"/>
    <property type="molecule type" value="Genomic_DNA"/>
</dbReference>
<sequence length="233" mass="26331">IVGLSTNIEFLKRIVSHPAFIQGDVETGFIAKHEKELFAPNPEVSSYVIAQAALSLILKEHQELKNAAIRSFDPYSPWASYFGYRLNAHYERNILFHGQNDHVTGHWDEVEKQIIADIGGIRFKSHIIIEKNNRLIIFDQDGKVVLHIPEPLYLSSGVLDMAHSIKTPMPCKISQVLVQPGQTVEKGMPLLVLEAMKMEHVVKSPFTGKIEKVYYNVGDLVEENKELVAFAEE</sequence>
<gene>
    <name evidence="1" type="ORF">RPERSI_LOCUS12962</name>
</gene>
<protein>
    <submittedName>
        <fullName evidence="1">6796_t:CDS:1</fullName>
    </submittedName>
</protein>
<reference evidence="1" key="1">
    <citation type="submission" date="2021-06" db="EMBL/GenBank/DDBJ databases">
        <authorList>
            <person name="Kallberg Y."/>
            <person name="Tangrot J."/>
            <person name="Rosling A."/>
        </authorList>
    </citation>
    <scope>NUCLEOTIDE SEQUENCE</scope>
    <source>
        <strain evidence="1">MA461A</strain>
    </source>
</reference>
<feature type="non-terminal residue" evidence="1">
    <location>
        <position position="1"/>
    </location>
</feature>
<keyword evidence="2" id="KW-1185">Reference proteome</keyword>
<proteinExistence type="predicted"/>
<dbReference type="Proteomes" id="UP000789920">
    <property type="component" value="Unassembled WGS sequence"/>
</dbReference>
<organism evidence="1 2">
    <name type="scientific">Racocetra persica</name>
    <dbReference type="NCBI Taxonomy" id="160502"/>
    <lineage>
        <taxon>Eukaryota</taxon>
        <taxon>Fungi</taxon>
        <taxon>Fungi incertae sedis</taxon>
        <taxon>Mucoromycota</taxon>
        <taxon>Glomeromycotina</taxon>
        <taxon>Glomeromycetes</taxon>
        <taxon>Diversisporales</taxon>
        <taxon>Gigasporaceae</taxon>
        <taxon>Racocetra</taxon>
    </lineage>
</organism>
<evidence type="ECO:0000313" key="2">
    <source>
        <dbReference type="Proteomes" id="UP000789920"/>
    </source>
</evidence>